<accession>A0A9Q1GAF5</accession>
<proteinExistence type="predicted"/>
<gene>
    <name evidence="1" type="ORF">SKAU_G00013480</name>
</gene>
<evidence type="ECO:0000313" key="1">
    <source>
        <dbReference type="EMBL" id="KAJ8380570.1"/>
    </source>
</evidence>
<reference evidence="1" key="1">
    <citation type="journal article" date="2023" name="Science">
        <title>Genome structures resolve the early diversification of teleost fishes.</title>
        <authorList>
            <person name="Parey E."/>
            <person name="Louis A."/>
            <person name="Montfort J."/>
            <person name="Bouchez O."/>
            <person name="Roques C."/>
            <person name="Iampietro C."/>
            <person name="Lluch J."/>
            <person name="Castinel A."/>
            <person name="Donnadieu C."/>
            <person name="Desvignes T."/>
            <person name="Floi Bucao C."/>
            <person name="Jouanno E."/>
            <person name="Wen M."/>
            <person name="Mejri S."/>
            <person name="Dirks R."/>
            <person name="Jansen H."/>
            <person name="Henkel C."/>
            <person name="Chen W.J."/>
            <person name="Zahm M."/>
            <person name="Cabau C."/>
            <person name="Klopp C."/>
            <person name="Thompson A.W."/>
            <person name="Robinson-Rechavi M."/>
            <person name="Braasch I."/>
            <person name="Lecointre G."/>
            <person name="Bobe J."/>
            <person name="Postlethwait J.H."/>
            <person name="Berthelot C."/>
            <person name="Roest Crollius H."/>
            <person name="Guiguen Y."/>
        </authorList>
    </citation>
    <scope>NUCLEOTIDE SEQUENCE</scope>
    <source>
        <strain evidence="1">WJC10195</strain>
    </source>
</reference>
<dbReference type="Proteomes" id="UP001152622">
    <property type="component" value="Chromosome 1"/>
</dbReference>
<sequence>MFRIPLKNKKQKTEGDVTFSSLLLTGRGPETDERGTLLRKLFPLCRRLCAGRSHRVRLMNLGKMSAKALCSCQDDRKSTVRFRKAFCALGPLFLNTGSGVSNLQHAGRLHSNAVALTLRQAIAVYERTGPRTREAQTHPARVNQLPVGQIWADRALGLRPDGKEVHFVKRCRATRHPTPVRKITMSQQLSPESH</sequence>
<organism evidence="1 2">
    <name type="scientific">Synaphobranchus kaupii</name>
    <name type="common">Kaup's arrowtooth eel</name>
    <dbReference type="NCBI Taxonomy" id="118154"/>
    <lineage>
        <taxon>Eukaryota</taxon>
        <taxon>Metazoa</taxon>
        <taxon>Chordata</taxon>
        <taxon>Craniata</taxon>
        <taxon>Vertebrata</taxon>
        <taxon>Euteleostomi</taxon>
        <taxon>Actinopterygii</taxon>
        <taxon>Neopterygii</taxon>
        <taxon>Teleostei</taxon>
        <taxon>Anguilliformes</taxon>
        <taxon>Synaphobranchidae</taxon>
        <taxon>Synaphobranchus</taxon>
    </lineage>
</organism>
<dbReference type="EMBL" id="JAINUF010000001">
    <property type="protein sequence ID" value="KAJ8380570.1"/>
    <property type="molecule type" value="Genomic_DNA"/>
</dbReference>
<dbReference type="AlphaFoldDB" id="A0A9Q1GAF5"/>
<keyword evidence="2" id="KW-1185">Reference proteome</keyword>
<evidence type="ECO:0000313" key="2">
    <source>
        <dbReference type="Proteomes" id="UP001152622"/>
    </source>
</evidence>
<comment type="caution">
    <text evidence="1">The sequence shown here is derived from an EMBL/GenBank/DDBJ whole genome shotgun (WGS) entry which is preliminary data.</text>
</comment>
<name>A0A9Q1GAF5_SYNKA</name>
<protein>
    <submittedName>
        <fullName evidence="1">Uncharacterized protein</fullName>
    </submittedName>
</protein>